<dbReference type="PROSITE" id="PS00028">
    <property type="entry name" value="ZINC_FINGER_C2H2_1"/>
    <property type="match status" value="1"/>
</dbReference>
<feature type="domain" description="C2H2-type" evidence="3">
    <location>
        <begin position="446"/>
        <end position="474"/>
    </location>
</feature>
<dbReference type="PROSITE" id="PS50157">
    <property type="entry name" value="ZINC_FINGER_C2H2_2"/>
    <property type="match status" value="1"/>
</dbReference>
<organism evidence="4 5">
    <name type="scientific">Westerdykella ornata</name>
    <dbReference type="NCBI Taxonomy" id="318751"/>
    <lineage>
        <taxon>Eukaryota</taxon>
        <taxon>Fungi</taxon>
        <taxon>Dikarya</taxon>
        <taxon>Ascomycota</taxon>
        <taxon>Pezizomycotina</taxon>
        <taxon>Dothideomycetes</taxon>
        <taxon>Pleosporomycetidae</taxon>
        <taxon>Pleosporales</taxon>
        <taxon>Sporormiaceae</taxon>
        <taxon>Westerdykella</taxon>
    </lineage>
</organism>
<dbReference type="InterPro" id="IPR057026">
    <property type="entry name" value="Znf-C2H2_ascomycetes"/>
</dbReference>
<dbReference type="Proteomes" id="UP000800097">
    <property type="component" value="Unassembled WGS sequence"/>
</dbReference>
<evidence type="ECO:0000313" key="4">
    <source>
        <dbReference type="EMBL" id="KAF2280602.1"/>
    </source>
</evidence>
<feature type="region of interest" description="Disordered" evidence="2">
    <location>
        <begin position="244"/>
        <end position="319"/>
    </location>
</feature>
<feature type="compositionally biased region" description="Basic and acidic residues" evidence="2">
    <location>
        <begin position="1"/>
        <end position="10"/>
    </location>
</feature>
<dbReference type="SUPFAM" id="SSF57667">
    <property type="entry name" value="beta-beta-alpha zinc fingers"/>
    <property type="match status" value="1"/>
</dbReference>
<dbReference type="GO" id="GO:0008270">
    <property type="term" value="F:zinc ion binding"/>
    <property type="evidence" value="ECO:0007669"/>
    <property type="project" value="UniProtKB-KW"/>
</dbReference>
<feature type="region of interest" description="Disordered" evidence="2">
    <location>
        <begin position="340"/>
        <end position="393"/>
    </location>
</feature>
<dbReference type="EMBL" id="ML986484">
    <property type="protein sequence ID" value="KAF2280602.1"/>
    <property type="molecule type" value="Genomic_DNA"/>
</dbReference>
<dbReference type="RefSeq" id="XP_033658140.1">
    <property type="nucleotide sequence ID" value="XM_033795124.1"/>
</dbReference>
<evidence type="ECO:0000313" key="5">
    <source>
        <dbReference type="Proteomes" id="UP000800097"/>
    </source>
</evidence>
<keyword evidence="1" id="KW-0862">Zinc</keyword>
<accession>A0A6A6JVH9</accession>
<keyword evidence="1" id="KW-0863">Zinc-finger</keyword>
<protein>
    <recommendedName>
        <fullName evidence="3">C2H2-type domain-containing protein</fullName>
    </recommendedName>
</protein>
<gene>
    <name evidence="4" type="ORF">EI97DRAFT_368244</name>
</gene>
<dbReference type="GeneID" id="54548299"/>
<feature type="compositionally biased region" description="Basic and acidic residues" evidence="2">
    <location>
        <begin position="89"/>
        <end position="98"/>
    </location>
</feature>
<feature type="compositionally biased region" description="Polar residues" evidence="2">
    <location>
        <begin position="269"/>
        <end position="283"/>
    </location>
</feature>
<keyword evidence="1" id="KW-0479">Metal-binding</keyword>
<evidence type="ECO:0000259" key="3">
    <source>
        <dbReference type="PROSITE" id="PS50157"/>
    </source>
</evidence>
<dbReference type="InterPro" id="IPR036236">
    <property type="entry name" value="Znf_C2H2_sf"/>
</dbReference>
<evidence type="ECO:0000256" key="1">
    <source>
        <dbReference type="PROSITE-ProRule" id="PRU00042"/>
    </source>
</evidence>
<reference evidence="4" key="1">
    <citation type="journal article" date="2020" name="Stud. Mycol.">
        <title>101 Dothideomycetes genomes: a test case for predicting lifestyles and emergence of pathogens.</title>
        <authorList>
            <person name="Haridas S."/>
            <person name="Albert R."/>
            <person name="Binder M."/>
            <person name="Bloem J."/>
            <person name="Labutti K."/>
            <person name="Salamov A."/>
            <person name="Andreopoulos B."/>
            <person name="Baker S."/>
            <person name="Barry K."/>
            <person name="Bills G."/>
            <person name="Bluhm B."/>
            <person name="Cannon C."/>
            <person name="Castanera R."/>
            <person name="Culley D."/>
            <person name="Daum C."/>
            <person name="Ezra D."/>
            <person name="Gonzalez J."/>
            <person name="Henrissat B."/>
            <person name="Kuo A."/>
            <person name="Liang C."/>
            <person name="Lipzen A."/>
            <person name="Lutzoni F."/>
            <person name="Magnuson J."/>
            <person name="Mondo S."/>
            <person name="Nolan M."/>
            <person name="Ohm R."/>
            <person name="Pangilinan J."/>
            <person name="Park H.-J."/>
            <person name="Ramirez L."/>
            <person name="Alfaro M."/>
            <person name="Sun H."/>
            <person name="Tritt A."/>
            <person name="Yoshinaga Y."/>
            <person name="Zwiers L.-H."/>
            <person name="Turgeon B."/>
            <person name="Goodwin S."/>
            <person name="Spatafora J."/>
            <person name="Crous P."/>
            <person name="Grigoriev I."/>
        </authorList>
    </citation>
    <scope>NUCLEOTIDE SEQUENCE</scope>
    <source>
        <strain evidence="4">CBS 379.55</strain>
    </source>
</reference>
<keyword evidence="5" id="KW-1185">Reference proteome</keyword>
<sequence>MPIPRAREEIPPPLPPPRNIGSGPDLGWQFGNTSQNGFANIKPGSSLLGTMLTRSGSKPHDDMSSDSLDGPSDEDRSMARPSLSSYRLTSERQLEQKTLENSSQAYDKQLLSKIGGPNTASPITPTRTSAPSLSVSAQDVSNISFNRRSSELRPLSLPERPHRSSDSPIVRCPPSATLSPGYSGFRSPVGIEAEPFPRRFGSISAVSYLEEPTPLRQHRGSCDFVLSDSDLGMDDTAIRDLNIRDRSPAAFEDPSSANKAGQKRRASSPPVSESMSENRTAGVTSAELFHRRSIPRLNERHSPMVSRFPVPQGPASAASSLSQYNSSFASSFAFSGASSMTSYNGDQRHSPGALSPLAEAESGSLSPYTASRPGDSSWRGSISRPHQRPLHDYDHRKMSTDSVFHSRHSSVCGNMSGPYQCDCCPKKPRKFETEAELEMHRAERQFKCAFCPNRFKNKNEMERHQQSIHIRRYSWSCIRIPGIRAAFSPSPCSHGTTDVCGYCGEEFPNPPNWTARQEHVSQVHKTDDASKCRLFWRTDHFRQHLKHTHAGTSGKWTNSLEAACIEERAGWREELDALLANSGASTFVPPTPIDEVCDES</sequence>
<feature type="compositionally biased region" description="Polar residues" evidence="2">
    <location>
        <begin position="118"/>
        <end position="147"/>
    </location>
</feature>
<feature type="region of interest" description="Disordered" evidence="2">
    <location>
        <begin position="1"/>
        <end position="185"/>
    </location>
</feature>
<dbReference type="Pfam" id="PF24537">
    <property type="entry name" value="zf-C2H2_fungi"/>
    <property type="match status" value="1"/>
</dbReference>
<name>A0A6A6JVH9_WESOR</name>
<dbReference type="AlphaFoldDB" id="A0A6A6JVH9"/>
<dbReference type="SMART" id="SM00355">
    <property type="entry name" value="ZnF_C2H2"/>
    <property type="match status" value="2"/>
</dbReference>
<dbReference type="InterPro" id="IPR013087">
    <property type="entry name" value="Znf_C2H2_type"/>
</dbReference>
<proteinExistence type="predicted"/>
<evidence type="ECO:0000256" key="2">
    <source>
        <dbReference type="SAM" id="MobiDB-lite"/>
    </source>
</evidence>
<dbReference type="OrthoDB" id="3524154at2759"/>
<dbReference type="Gene3D" id="3.30.160.60">
    <property type="entry name" value="Classic Zinc Finger"/>
    <property type="match status" value="1"/>
</dbReference>